<feature type="domain" description="C-type lectin" evidence="1">
    <location>
        <begin position="1"/>
        <end position="99"/>
    </location>
</feature>
<proteinExistence type="predicted"/>
<protein>
    <submittedName>
        <fullName evidence="3">C-type lectin domain family 4 member K-like</fullName>
    </submittedName>
</protein>
<keyword evidence="2" id="KW-1185">Reference proteome</keyword>
<evidence type="ECO:0000313" key="2">
    <source>
        <dbReference type="Proteomes" id="UP000515129"/>
    </source>
</evidence>
<accession>A0A6P6P134</accession>
<sequence length="181" mass="20842">MSWKTAQSVCRKNFTDFYTVRTESENQQLTEMIKGYPCAWIGLFRDSWTWTDQTSISSSLRWAEKQPDNLSGNETCAAVNENGRITDEPCSRKFFFFCKSSSISSLVTETVKRQILRLEVKAGDNVIDQVTADALLKEVQQKLGEQGMAADLKFSWRQQPNGKLFQTLKKNNYRFSKCSKY</sequence>
<dbReference type="SMART" id="SM00034">
    <property type="entry name" value="CLECT"/>
    <property type="match status" value="1"/>
</dbReference>
<dbReference type="OrthoDB" id="6369810at2759"/>
<dbReference type="Gene3D" id="3.10.100.10">
    <property type="entry name" value="Mannose-Binding Protein A, subunit A"/>
    <property type="match status" value="1"/>
</dbReference>
<dbReference type="InterPro" id="IPR001304">
    <property type="entry name" value="C-type_lectin-like"/>
</dbReference>
<dbReference type="PROSITE" id="PS50041">
    <property type="entry name" value="C_TYPE_LECTIN_2"/>
    <property type="match status" value="1"/>
</dbReference>
<name>A0A6P6P134_CARAU</name>
<reference evidence="3" key="1">
    <citation type="submission" date="2025-08" db="UniProtKB">
        <authorList>
            <consortium name="RefSeq"/>
        </authorList>
    </citation>
    <scope>IDENTIFICATION</scope>
    <source>
        <strain evidence="3">Wakin</strain>
        <tissue evidence="3">Muscle</tissue>
    </source>
</reference>
<dbReference type="InterPro" id="IPR016187">
    <property type="entry name" value="CTDL_fold"/>
</dbReference>
<evidence type="ECO:0000313" key="3">
    <source>
        <dbReference type="RefSeq" id="XP_026114786.1"/>
    </source>
</evidence>
<dbReference type="RefSeq" id="XP_026114786.1">
    <property type="nucleotide sequence ID" value="XM_026259001.1"/>
</dbReference>
<dbReference type="InterPro" id="IPR016186">
    <property type="entry name" value="C-type_lectin-like/link_sf"/>
</dbReference>
<dbReference type="PANTHER" id="PTHR45784">
    <property type="entry name" value="C-TYPE LECTIN DOMAIN FAMILY 20 MEMBER A-RELATED"/>
    <property type="match status" value="1"/>
</dbReference>
<dbReference type="SUPFAM" id="SSF56436">
    <property type="entry name" value="C-type lectin-like"/>
    <property type="match status" value="1"/>
</dbReference>
<evidence type="ECO:0000259" key="1">
    <source>
        <dbReference type="PROSITE" id="PS50041"/>
    </source>
</evidence>
<dbReference type="PANTHER" id="PTHR45784:SF3">
    <property type="entry name" value="C-TYPE LECTIN DOMAIN FAMILY 4 MEMBER K-LIKE-RELATED"/>
    <property type="match status" value="1"/>
</dbReference>
<dbReference type="GeneID" id="113093149"/>
<dbReference type="KEGG" id="caua:113093149"/>
<gene>
    <name evidence="3" type="primary">LOC113093149</name>
</gene>
<dbReference type="AlphaFoldDB" id="A0A6P6P134"/>
<dbReference type="Pfam" id="PF00059">
    <property type="entry name" value="Lectin_C"/>
    <property type="match status" value="1"/>
</dbReference>
<dbReference type="Proteomes" id="UP000515129">
    <property type="component" value="Unplaced"/>
</dbReference>
<organism evidence="2 3">
    <name type="scientific">Carassius auratus</name>
    <name type="common">Goldfish</name>
    <dbReference type="NCBI Taxonomy" id="7957"/>
    <lineage>
        <taxon>Eukaryota</taxon>
        <taxon>Metazoa</taxon>
        <taxon>Chordata</taxon>
        <taxon>Craniata</taxon>
        <taxon>Vertebrata</taxon>
        <taxon>Euteleostomi</taxon>
        <taxon>Actinopterygii</taxon>
        <taxon>Neopterygii</taxon>
        <taxon>Teleostei</taxon>
        <taxon>Ostariophysi</taxon>
        <taxon>Cypriniformes</taxon>
        <taxon>Cyprinidae</taxon>
        <taxon>Cyprininae</taxon>
        <taxon>Carassius</taxon>
    </lineage>
</organism>